<dbReference type="EMBL" id="FNAC01000063">
    <property type="protein sequence ID" value="SDD79703.1"/>
    <property type="molecule type" value="Genomic_DNA"/>
</dbReference>
<dbReference type="RefSeq" id="WP_087941425.1">
    <property type="nucleotide sequence ID" value="NZ_FNAC01000063.1"/>
</dbReference>
<dbReference type="OrthoDB" id="9810174at2"/>
<feature type="domain" description="Phage tail collar" evidence="1">
    <location>
        <begin position="7"/>
        <end position="62"/>
    </location>
</feature>
<keyword evidence="3" id="KW-1185">Reference proteome</keyword>
<proteinExistence type="predicted"/>
<dbReference type="InterPro" id="IPR011083">
    <property type="entry name" value="Phage_tail_collar_dom"/>
</dbReference>
<dbReference type="InterPro" id="IPR037053">
    <property type="entry name" value="Phage_tail_collar_dom_sf"/>
</dbReference>
<dbReference type="Gene3D" id="3.90.1340.10">
    <property type="entry name" value="Phage tail collar domain"/>
    <property type="match status" value="1"/>
</dbReference>
<reference evidence="3" key="1">
    <citation type="submission" date="2016-10" db="EMBL/GenBank/DDBJ databases">
        <authorList>
            <person name="Varghese N."/>
            <person name="Submissions S."/>
        </authorList>
    </citation>
    <scope>NUCLEOTIDE SEQUENCE [LARGE SCALE GENOMIC DNA]</scope>
    <source>
        <strain evidence="3">DSM 23095</strain>
    </source>
</reference>
<protein>
    <submittedName>
        <fullName evidence="2">Microcystin-dependent protein</fullName>
    </submittedName>
</protein>
<gene>
    <name evidence="2" type="ORF">SAMN04488104_10633</name>
</gene>
<evidence type="ECO:0000313" key="2">
    <source>
        <dbReference type="EMBL" id="SDD79703.1"/>
    </source>
</evidence>
<evidence type="ECO:0000313" key="3">
    <source>
        <dbReference type="Proteomes" id="UP000199060"/>
    </source>
</evidence>
<dbReference type="Pfam" id="PF07484">
    <property type="entry name" value="Collar"/>
    <property type="match status" value="1"/>
</dbReference>
<name>A0A1G6XPM2_9BACT</name>
<dbReference type="SUPFAM" id="SSF88874">
    <property type="entry name" value="Receptor-binding domain of short tail fibre protein gp12"/>
    <property type="match status" value="1"/>
</dbReference>
<dbReference type="STRING" id="686796.SAMN04488104_10633"/>
<sequence>MDAYLSTIMGWGPTWAPRGWSLCQGQLISISQFTAVFSLIGTIYGGDGRTTFALPDLRGRAPVGAGQSPGTSFHQQGAKQGSETATLTQLEMPVHNHNFQASALQVTIEGKNVDGNSNDPNGKYFAKAVTPANGPVPAGVAQVYTDNNSAANVPIAGGSISGTGSTGNAGGSQPFSIVQPIGVIQFIFCMQGIFPSRS</sequence>
<dbReference type="AlphaFoldDB" id="A0A1G6XPM2"/>
<evidence type="ECO:0000259" key="1">
    <source>
        <dbReference type="Pfam" id="PF07484"/>
    </source>
</evidence>
<accession>A0A1G6XPM2</accession>
<organism evidence="2 3">
    <name type="scientific">Algoriphagus faecimaris</name>
    <dbReference type="NCBI Taxonomy" id="686796"/>
    <lineage>
        <taxon>Bacteria</taxon>
        <taxon>Pseudomonadati</taxon>
        <taxon>Bacteroidota</taxon>
        <taxon>Cytophagia</taxon>
        <taxon>Cytophagales</taxon>
        <taxon>Cyclobacteriaceae</taxon>
        <taxon>Algoriphagus</taxon>
    </lineage>
</organism>
<dbReference type="Proteomes" id="UP000199060">
    <property type="component" value="Unassembled WGS sequence"/>
</dbReference>